<dbReference type="GO" id="GO:0016020">
    <property type="term" value="C:membrane"/>
    <property type="evidence" value="ECO:0007669"/>
    <property type="project" value="TreeGrafter"/>
</dbReference>
<dbReference type="PANTHER" id="PTHR10219">
    <property type="entry name" value="GLYCOLIPID TRANSFER PROTEIN-RELATED"/>
    <property type="match status" value="1"/>
</dbReference>
<sequence>MSSTGILFSFNGDWITEEWIDEGRQIEATSVLEAEAKAIKEAIVEAHQHGLQQVCLWLNGRRHLFLLSLSLPPLLSLPNISPHTETQFESPIGYGSPLLKLGFRIDRSKSIDQSIDLVHGRGVVLVVIVVVVPGGVGHGDTRAVAHGDPAGSFRDADEGTPLAAVAEAFEELARSLRGGGGEEGGDGGLRLAPFVDACSLVSVLFGCLGFAFKFAEMEYVAKVNDLIEASKAYETLSHIIDHDIKNDSVRRQGSHSRNLRRVRLGLDLIRALFEQFLSTNECSLKDAASTAYGQVCAPFHNWAIRKTVSAGMYALPTREQLISRLNETDYSVQKEMQRYINASSPIIQYIDDLFLSRNIALDW</sequence>
<evidence type="ECO:0000313" key="4">
    <source>
        <dbReference type="EMBL" id="CAD1832626.1"/>
    </source>
</evidence>
<dbReference type="AlphaFoldDB" id="A0A6V7PQ15"/>
<reference evidence="4" key="1">
    <citation type="submission" date="2020-07" db="EMBL/GenBank/DDBJ databases">
        <authorList>
            <person name="Lin J."/>
        </authorList>
    </citation>
    <scope>NUCLEOTIDE SEQUENCE</scope>
</reference>
<evidence type="ECO:0000256" key="2">
    <source>
        <dbReference type="ARBA" id="ARBA00022448"/>
    </source>
</evidence>
<gene>
    <name evidence="4" type="ORF">CB5_LOCUS15837</name>
</gene>
<dbReference type="GO" id="GO:1902388">
    <property type="term" value="F:ceramide 1-phosphate transfer activity"/>
    <property type="evidence" value="ECO:0007669"/>
    <property type="project" value="TreeGrafter"/>
</dbReference>
<evidence type="ECO:0000259" key="3">
    <source>
        <dbReference type="Pfam" id="PF08718"/>
    </source>
</evidence>
<proteinExistence type="inferred from homology"/>
<evidence type="ECO:0000256" key="1">
    <source>
        <dbReference type="ARBA" id="ARBA00007148"/>
    </source>
</evidence>
<organism evidence="4">
    <name type="scientific">Ananas comosus var. bracteatus</name>
    <name type="common">red pineapple</name>
    <dbReference type="NCBI Taxonomy" id="296719"/>
    <lineage>
        <taxon>Eukaryota</taxon>
        <taxon>Viridiplantae</taxon>
        <taxon>Streptophyta</taxon>
        <taxon>Embryophyta</taxon>
        <taxon>Tracheophyta</taxon>
        <taxon>Spermatophyta</taxon>
        <taxon>Magnoliopsida</taxon>
        <taxon>Liliopsida</taxon>
        <taxon>Poales</taxon>
        <taxon>Bromeliaceae</taxon>
        <taxon>Bromelioideae</taxon>
        <taxon>Ananas</taxon>
    </lineage>
</organism>
<comment type="similarity">
    <text evidence="1">Belongs to the GLTP family.</text>
</comment>
<feature type="domain" description="Glycolipid transfer protein" evidence="3">
    <location>
        <begin position="190"/>
        <end position="327"/>
    </location>
</feature>
<accession>A0A6V7PQ15</accession>
<dbReference type="FunFam" id="1.10.3520.10:FF:000005">
    <property type="entry name" value="Accelerated cell death 11"/>
    <property type="match status" value="1"/>
</dbReference>
<dbReference type="EMBL" id="LR862150">
    <property type="protein sequence ID" value="CAD1832626.1"/>
    <property type="molecule type" value="Genomic_DNA"/>
</dbReference>
<dbReference type="Pfam" id="PF08718">
    <property type="entry name" value="GLTP"/>
    <property type="match status" value="1"/>
</dbReference>
<dbReference type="InterPro" id="IPR036497">
    <property type="entry name" value="GLTP_sf"/>
</dbReference>
<keyword evidence="2" id="KW-0813">Transport</keyword>
<dbReference type="SUPFAM" id="SSF110004">
    <property type="entry name" value="Glycolipid transfer protein, GLTP"/>
    <property type="match status" value="1"/>
</dbReference>
<dbReference type="GO" id="GO:0005829">
    <property type="term" value="C:cytosol"/>
    <property type="evidence" value="ECO:0007669"/>
    <property type="project" value="TreeGrafter"/>
</dbReference>
<dbReference type="PANTHER" id="PTHR10219:SF28">
    <property type="entry name" value="ACD11 HOMOLOG PROTEIN"/>
    <property type="match status" value="1"/>
</dbReference>
<dbReference type="InterPro" id="IPR014830">
    <property type="entry name" value="Glycolipid_transfer_prot_dom"/>
</dbReference>
<name>A0A6V7PQ15_ANACO</name>
<protein>
    <recommendedName>
        <fullName evidence="3">Glycolipid transfer protein domain-containing protein</fullName>
    </recommendedName>
</protein>
<dbReference type="GO" id="GO:1902387">
    <property type="term" value="F:ceramide 1-phosphate binding"/>
    <property type="evidence" value="ECO:0007669"/>
    <property type="project" value="TreeGrafter"/>
</dbReference>
<dbReference type="Gene3D" id="1.10.3520.10">
    <property type="entry name" value="Glycolipid transfer protein"/>
    <property type="match status" value="1"/>
</dbReference>